<reference evidence="1" key="1">
    <citation type="submission" date="2018-05" db="EMBL/GenBank/DDBJ databases">
        <title>Draft genome of Mucuna pruriens seed.</title>
        <authorList>
            <person name="Nnadi N.E."/>
            <person name="Vos R."/>
            <person name="Hasami M.H."/>
            <person name="Devisetty U.K."/>
            <person name="Aguiy J.C."/>
        </authorList>
    </citation>
    <scope>NUCLEOTIDE SEQUENCE [LARGE SCALE GENOMIC DNA]</scope>
    <source>
        <strain evidence="1">JCA_2017</strain>
    </source>
</reference>
<proteinExistence type="predicted"/>
<evidence type="ECO:0000313" key="2">
    <source>
        <dbReference type="Proteomes" id="UP000257109"/>
    </source>
</evidence>
<feature type="non-terminal residue" evidence="1">
    <location>
        <position position="1"/>
    </location>
</feature>
<dbReference type="AlphaFoldDB" id="A0A371HFQ0"/>
<gene>
    <name evidence="1" type="ORF">CR513_15025</name>
</gene>
<protein>
    <submittedName>
        <fullName evidence="1">Uncharacterized protein</fullName>
    </submittedName>
</protein>
<organism evidence="1 2">
    <name type="scientific">Mucuna pruriens</name>
    <name type="common">Velvet bean</name>
    <name type="synonym">Dolichos pruriens</name>
    <dbReference type="NCBI Taxonomy" id="157652"/>
    <lineage>
        <taxon>Eukaryota</taxon>
        <taxon>Viridiplantae</taxon>
        <taxon>Streptophyta</taxon>
        <taxon>Embryophyta</taxon>
        <taxon>Tracheophyta</taxon>
        <taxon>Spermatophyta</taxon>
        <taxon>Magnoliopsida</taxon>
        <taxon>eudicotyledons</taxon>
        <taxon>Gunneridae</taxon>
        <taxon>Pentapetalae</taxon>
        <taxon>rosids</taxon>
        <taxon>fabids</taxon>
        <taxon>Fabales</taxon>
        <taxon>Fabaceae</taxon>
        <taxon>Papilionoideae</taxon>
        <taxon>50 kb inversion clade</taxon>
        <taxon>NPAAA clade</taxon>
        <taxon>indigoferoid/millettioid clade</taxon>
        <taxon>Phaseoleae</taxon>
        <taxon>Mucuna</taxon>
    </lineage>
</organism>
<dbReference type="EMBL" id="QJKJ01002721">
    <property type="protein sequence ID" value="RDY01627.1"/>
    <property type="molecule type" value="Genomic_DNA"/>
</dbReference>
<sequence length="152" mass="16926">ITITTIVRSCKGGKHVAQKFVGYSKQVVDIKKVGAKIMIYGLCVCYLFSINVKNSNLSMYDDLLIDGPKWSSKSREGFKKKTKNCASITYLPSSIPNTLKSFKYDLTPPSVCPMGQKAAKKKKTSKATKNLFLQQNFAGMHDTTKEKLTLMT</sequence>
<dbReference type="Proteomes" id="UP000257109">
    <property type="component" value="Unassembled WGS sequence"/>
</dbReference>
<name>A0A371HFQ0_MUCPR</name>
<comment type="caution">
    <text evidence="1">The sequence shown here is derived from an EMBL/GenBank/DDBJ whole genome shotgun (WGS) entry which is preliminary data.</text>
</comment>
<accession>A0A371HFQ0</accession>
<keyword evidence="2" id="KW-1185">Reference proteome</keyword>
<evidence type="ECO:0000313" key="1">
    <source>
        <dbReference type="EMBL" id="RDY01627.1"/>
    </source>
</evidence>
<feature type="non-terminal residue" evidence="1">
    <location>
        <position position="152"/>
    </location>
</feature>